<evidence type="ECO:0000256" key="3">
    <source>
        <dbReference type="ARBA" id="ARBA00022692"/>
    </source>
</evidence>
<dbReference type="OrthoDB" id="4793465at2"/>
<dbReference type="GO" id="GO:0005886">
    <property type="term" value="C:plasma membrane"/>
    <property type="evidence" value="ECO:0007669"/>
    <property type="project" value="UniProtKB-SubCell"/>
</dbReference>
<reference evidence="7 8" key="1">
    <citation type="journal article" date="2017" name="Elife">
        <title>Extensive horizontal gene transfer in cheese-associated bacteria.</title>
        <authorList>
            <person name="Bonham K.S."/>
            <person name="Wolfe B.E."/>
            <person name="Dutton R.J."/>
        </authorList>
    </citation>
    <scope>NUCLEOTIDE SEQUENCE [LARGE SCALE GENOMIC DNA]</scope>
    <source>
        <strain evidence="7 8">341_9</strain>
    </source>
</reference>
<dbReference type="EMBL" id="NRGR01000008">
    <property type="protein sequence ID" value="PCC40265.1"/>
    <property type="molecule type" value="Genomic_DNA"/>
</dbReference>
<name>A0A2A3YMD7_9MICO</name>
<proteinExistence type="predicted"/>
<evidence type="ECO:0000256" key="5">
    <source>
        <dbReference type="ARBA" id="ARBA00023136"/>
    </source>
</evidence>
<gene>
    <name evidence="7" type="ORF">CIK66_05925</name>
</gene>
<evidence type="ECO:0000313" key="7">
    <source>
        <dbReference type="EMBL" id="PCC40265.1"/>
    </source>
</evidence>
<evidence type="ECO:0000313" key="8">
    <source>
        <dbReference type="Proteomes" id="UP000218598"/>
    </source>
</evidence>
<organism evidence="7 8">
    <name type="scientific">Brachybacterium alimentarium</name>
    <dbReference type="NCBI Taxonomy" id="47845"/>
    <lineage>
        <taxon>Bacteria</taxon>
        <taxon>Bacillati</taxon>
        <taxon>Actinomycetota</taxon>
        <taxon>Actinomycetes</taxon>
        <taxon>Micrococcales</taxon>
        <taxon>Dermabacteraceae</taxon>
        <taxon>Brachybacterium</taxon>
    </lineage>
</organism>
<keyword evidence="4 6" id="KW-1133">Transmembrane helix</keyword>
<dbReference type="PANTHER" id="PTHR39087:SF2">
    <property type="entry name" value="UPF0104 MEMBRANE PROTEIN MJ1595"/>
    <property type="match status" value="1"/>
</dbReference>
<feature type="transmembrane region" description="Helical" evidence="6">
    <location>
        <begin position="118"/>
        <end position="139"/>
    </location>
</feature>
<keyword evidence="5 6" id="KW-0472">Membrane</keyword>
<protein>
    <recommendedName>
        <fullName evidence="9">Lysylphosphatidylglycerol synthetase family protein</fullName>
    </recommendedName>
</protein>
<dbReference type="Pfam" id="PF03706">
    <property type="entry name" value="LPG_synthase_TM"/>
    <property type="match status" value="1"/>
</dbReference>
<comment type="caution">
    <text evidence="7">The sequence shown here is derived from an EMBL/GenBank/DDBJ whole genome shotgun (WGS) entry which is preliminary data.</text>
</comment>
<feature type="transmembrane region" description="Helical" evidence="6">
    <location>
        <begin position="267"/>
        <end position="286"/>
    </location>
</feature>
<keyword evidence="8" id="KW-1185">Reference proteome</keyword>
<feature type="transmembrane region" description="Helical" evidence="6">
    <location>
        <begin position="90"/>
        <end position="111"/>
    </location>
</feature>
<keyword evidence="3 6" id="KW-0812">Transmembrane</keyword>
<keyword evidence="2" id="KW-1003">Cell membrane</keyword>
<evidence type="ECO:0000256" key="6">
    <source>
        <dbReference type="SAM" id="Phobius"/>
    </source>
</evidence>
<accession>A0A2A3YMD7</accession>
<dbReference type="InterPro" id="IPR022791">
    <property type="entry name" value="L-PG_synthase/AglD"/>
</dbReference>
<evidence type="ECO:0008006" key="9">
    <source>
        <dbReference type="Google" id="ProtNLM"/>
    </source>
</evidence>
<evidence type="ECO:0000256" key="2">
    <source>
        <dbReference type="ARBA" id="ARBA00022475"/>
    </source>
</evidence>
<sequence>MLVVLIWALPWATGASWAQIFGTLAGAPVWAVPAVTLLGAAALVLETVTVRTAVTGSRYSSALLGHTASAGLGLALPGGSVLGLGLMGWILRRAGLTIPVILTGIIAASLVEMVTTSILVPLLGLGAYAVSSTLGITGLSLPGALWAALIAVLGAMVALALLVVVLRRGSLAGILGRLDGLVPAHVAAGILTQRNALVEMLRQRPLMLLLPTLAARALQWTALLLAIHAVGADVPLLLTVAVFALGRVISLVPITPGGAGIAETVGAAALVALGVGAADAAAAMLLMLVTTLVVPLVAGAVSTAIAFTLPAVPRRGA</sequence>
<dbReference type="Proteomes" id="UP000218598">
    <property type="component" value="Unassembled WGS sequence"/>
</dbReference>
<feature type="transmembrane region" description="Helical" evidence="6">
    <location>
        <begin position="28"/>
        <end position="50"/>
    </location>
</feature>
<feature type="transmembrane region" description="Helical" evidence="6">
    <location>
        <begin position="292"/>
        <end position="312"/>
    </location>
</feature>
<dbReference type="PANTHER" id="PTHR39087">
    <property type="entry name" value="UPF0104 MEMBRANE PROTEIN MJ1595"/>
    <property type="match status" value="1"/>
</dbReference>
<evidence type="ECO:0000256" key="1">
    <source>
        <dbReference type="ARBA" id="ARBA00004651"/>
    </source>
</evidence>
<evidence type="ECO:0000256" key="4">
    <source>
        <dbReference type="ARBA" id="ARBA00022989"/>
    </source>
</evidence>
<dbReference type="AlphaFoldDB" id="A0A2A3YMD7"/>
<comment type="subcellular location">
    <subcellularLocation>
        <location evidence="1">Cell membrane</location>
        <topology evidence="1">Multi-pass membrane protein</topology>
    </subcellularLocation>
</comment>
<feature type="transmembrane region" description="Helical" evidence="6">
    <location>
        <begin position="62"/>
        <end position="84"/>
    </location>
</feature>
<feature type="transmembrane region" description="Helical" evidence="6">
    <location>
        <begin position="145"/>
        <end position="166"/>
    </location>
</feature>